<keyword evidence="4" id="KW-1185">Reference proteome</keyword>
<evidence type="ECO:0000313" key="4">
    <source>
        <dbReference type="Proteomes" id="UP000437748"/>
    </source>
</evidence>
<keyword evidence="1" id="KW-0862">Zinc</keyword>
<feature type="binding site" evidence="1">
    <location>
        <position position="177"/>
    </location>
    <ligand>
        <name>Zn(2+)</name>
        <dbReference type="ChEBI" id="CHEBI:29105"/>
        <note>catalytic</note>
    </ligand>
</feature>
<dbReference type="GO" id="GO:0004222">
    <property type="term" value="F:metalloendopeptidase activity"/>
    <property type="evidence" value="ECO:0007669"/>
    <property type="project" value="UniProtKB-UniRule"/>
</dbReference>
<comment type="cofactor">
    <cofactor evidence="1">
        <name>Zn(2+)</name>
        <dbReference type="ChEBI" id="CHEBI:29105"/>
    </cofactor>
    <text evidence="1">Binds 1 zinc ion per subunit.</text>
</comment>
<accession>A0A6N6VVA2</accession>
<dbReference type="Proteomes" id="UP000437748">
    <property type="component" value="Unassembled WGS sequence"/>
</dbReference>
<dbReference type="PANTHER" id="PTHR10127:SF850">
    <property type="entry name" value="METALLOENDOPEPTIDASE"/>
    <property type="match status" value="1"/>
</dbReference>
<dbReference type="InterPro" id="IPR006026">
    <property type="entry name" value="Peptidase_Metallo"/>
</dbReference>
<dbReference type="PROSITE" id="PS51864">
    <property type="entry name" value="ASTACIN"/>
    <property type="match status" value="1"/>
</dbReference>
<dbReference type="SMART" id="SM00235">
    <property type="entry name" value="ZnMc"/>
    <property type="match status" value="1"/>
</dbReference>
<dbReference type="InterPro" id="IPR024079">
    <property type="entry name" value="MetalloPept_cat_dom_sf"/>
</dbReference>
<dbReference type="Gene3D" id="3.40.390.10">
    <property type="entry name" value="Collagenase (Catalytic Domain)"/>
    <property type="match status" value="1"/>
</dbReference>
<keyword evidence="1" id="KW-0378">Hydrolase</keyword>
<dbReference type="GO" id="GO:0008270">
    <property type="term" value="F:zinc ion binding"/>
    <property type="evidence" value="ECO:0007669"/>
    <property type="project" value="UniProtKB-UniRule"/>
</dbReference>
<feature type="binding site" evidence="1">
    <location>
        <position position="171"/>
    </location>
    <ligand>
        <name>Zn(2+)</name>
        <dbReference type="ChEBI" id="CHEBI:29105"/>
        <note>catalytic</note>
    </ligand>
</feature>
<comment type="caution">
    <text evidence="3">The sequence shown here is derived from an EMBL/GenBank/DDBJ whole genome shotgun (WGS) entry which is preliminary data.</text>
</comment>
<dbReference type="AlphaFoldDB" id="A0A6N6VVA2"/>
<keyword evidence="1" id="KW-0645">Protease</keyword>
<dbReference type="InterPro" id="IPR001506">
    <property type="entry name" value="Peptidase_M12A"/>
</dbReference>
<dbReference type="SUPFAM" id="SSF55486">
    <property type="entry name" value="Metalloproteases ('zincins'), catalytic domain"/>
    <property type="match status" value="1"/>
</dbReference>
<dbReference type="PRINTS" id="PR00480">
    <property type="entry name" value="ASTACIN"/>
</dbReference>
<dbReference type="EMBL" id="WFLM01000002">
    <property type="protein sequence ID" value="KAB8039689.1"/>
    <property type="molecule type" value="Genomic_DNA"/>
</dbReference>
<feature type="active site" evidence="1">
    <location>
        <position position="168"/>
    </location>
</feature>
<comment type="caution">
    <text evidence="1">Lacks conserved residue(s) required for the propagation of feature annotation.</text>
</comment>
<feature type="binding site" evidence="1">
    <location>
        <position position="167"/>
    </location>
    <ligand>
        <name>Zn(2+)</name>
        <dbReference type="ChEBI" id="CHEBI:29105"/>
        <note>catalytic</note>
    </ligand>
</feature>
<keyword evidence="1" id="KW-0482">Metalloprotease</keyword>
<name>A0A6N6VVA2_9BACT</name>
<dbReference type="PANTHER" id="PTHR10127">
    <property type="entry name" value="DISCOIDIN, CUB, EGF, LAMININ , AND ZINC METALLOPROTEASE DOMAIN CONTAINING"/>
    <property type="match status" value="1"/>
</dbReference>
<keyword evidence="1" id="KW-0479">Metal-binding</keyword>
<dbReference type="OrthoDB" id="5117805at2"/>
<evidence type="ECO:0000259" key="2">
    <source>
        <dbReference type="PROSITE" id="PS51864"/>
    </source>
</evidence>
<dbReference type="RefSeq" id="WP_153419091.1">
    <property type="nucleotide sequence ID" value="NZ_WFLM01000002.1"/>
</dbReference>
<proteinExistence type="predicted"/>
<dbReference type="Pfam" id="PF01400">
    <property type="entry name" value="Astacin"/>
    <property type="match status" value="1"/>
</dbReference>
<evidence type="ECO:0000313" key="3">
    <source>
        <dbReference type="EMBL" id="KAB8039689.1"/>
    </source>
</evidence>
<dbReference type="GO" id="GO:0006508">
    <property type="term" value="P:proteolysis"/>
    <property type="evidence" value="ECO:0007669"/>
    <property type="project" value="UniProtKB-KW"/>
</dbReference>
<protein>
    <recommendedName>
        <fullName evidence="2">Peptidase M12A domain-containing protein</fullName>
    </recommendedName>
</protein>
<organism evidence="3 4">
    <name type="scientific">Silvanigrella paludirubra</name>
    <dbReference type="NCBI Taxonomy" id="2499159"/>
    <lineage>
        <taxon>Bacteria</taxon>
        <taxon>Pseudomonadati</taxon>
        <taxon>Bdellovibrionota</taxon>
        <taxon>Oligoflexia</taxon>
        <taxon>Silvanigrellales</taxon>
        <taxon>Silvanigrellaceae</taxon>
        <taxon>Silvanigrella</taxon>
    </lineage>
</organism>
<gene>
    <name evidence="3" type="ORF">GCL60_05360</name>
</gene>
<evidence type="ECO:0000256" key="1">
    <source>
        <dbReference type="PROSITE-ProRule" id="PRU01211"/>
    </source>
</evidence>
<feature type="domain" description="Peptidase M12A" evidence="2">
    <location>
        <begin position="62"/>
        <end position="300"/>
    </location>
</feature>
<sequence length="390" mass="45640">MKLSQSNIFFLYSALFFNAGSYAMQENIEDIQTKISNTIKCDNDFLYSNKNNNYDKDKPRSAPIPQNELWPEGKVYYKFSPGHFNFEQVAKIKDAMRTIMELPKVSISFEEATRSVGNNYILITRVNNQNQDLGCSANVGRVHPNNPSPHSLTLGTGCVNDKGTVLHELLHVLGFYHEQSREDRDDHVSILWENISTNAKYNFSNYKNHNNIRFTPYDYDSIMHYDPYGFSQNLYPTIIPKECLANYRQNPYNYYRYNTENWYGHHAALFRSCPKIKEISVHKNSLSPGDIYSLQMMYPKAKTDENDDKTDVIEDNNGIPKYDKKELELCLTKKESTEWKLEEKKGIKIWTMFEPNHDGKSCTLYYQVYTYISDKEGWKVEPKKEFIFSK</sequence>
<reference evidence="3 4" key="1">
    <citation type="submission" date="2019-10" db="EMBL/GenBank/DDBJ databases">
        <title>New species of Slilvanegrellaceae.</title>
        <authorList>
            <person name="Pitt A."/>
            <person name="Hahn M.W."/>
        </authorList>
    </citation>
    <scope>NUCLEOTIDE SEQUENCE [LARGE SCALE GENOMIC DNA]</scope>
    <source>
        <strain evidence="3 4">SP-Ram-0.45-NSY-1</strain>
    </source>
</reference>